<comment type="similarity">
    <text evidence="6">Belongs to the LptE lipoprotein family.</text>
</comment>
<organism evidence="8 9">
    <name type="scientific">Pseudoxanthomonas helianthi</name>
    <dbReference type="NCBI Taxonomy" id="1453541"/>
    <lineage>
        <taxon>Bacteria</taxon>
        <taxon>Pseudomonadati</taxon>
        <taxon>Pseudomonadota</taxon>
        <taxon>Gammaproteobacteria</taxon>
        <taxon>Lysobacterales</taxon>
        <taxon>Lysobacteraceae</taxon>
        <taxon>Pseudoxanthomonas</taxon>
    </lineage>
</organism>
<keyword evidence="4 6" id="KW-0998">Cell outer membrane</keyword>
<dbReference type="PANTHER" id="PTHR38098">
    <property type="entry name" value="LPS-ASSEMBLY LIPOPROTEIN LPTE"/>
    <property type="match status" value="1"/>
</dbReference>
<protein>
    <recommendedName>
        <fullName evidence="6">LPS-assembly lipoprotein LptE</fullName>
    </recommendedName>
</protein>
<reference evidence="8" key="2">
    <citation type="submission" date="2021-03" db="EMBL/GenBank/DDBJ databases">
        <authorList>
            <person name="Cao W."/>
        </authorList>
    </citation>
    <scope>NUCLEOTIDE SEQUENCE</scope>
    <source>
        <strain evidence="8">110414</strain>
    </source>
</reference>
<evidence type="ECO:0000256" key="2">
    <source>
        <dbReference type="ARBA" id="ARBA00023136"/>
    </source>
</evidence>
<name>A0A941AV84_9GAMM</name>
<dbReference type="AlphaFoldDB" id="A0A941AV84"/>
<keyword evidence="9" id="KW-1185">Reference proteome</keyword>
<dbReference type="GO" id="GO:0015920">
    <property type="term" value="P:lipopolysaccharide transport"/>
    <property type="evidence" value="ECO:0007669"/>
    <property type="project" value="TreeGrafter"/>
</dbReference>
<comment type="subunit">
    <text evidence="6">Component of the lipopolysaccharide transport and assembly complex. Interacts with LptD.</text>
</comment>
<feature type="chain" id="PRO_5036953208" description="LPS-assembly lipoprotein LptE" evidence="7">
    <location>
        <begin position="19"/>
        <end position="186"/>
    </location>
</feature>
<dbReference type="Gene3D" id="3.30.160.150">
    <property type="entry name" value="Lipoprotein like domain"/>
    <property type="match status" value="1"/>
</dbReference>
<dbReference type="GO" id="GO:0001530">
    <property type="term" value="F:lipopolysaccharide binding"/>
    <property type="evidence" value="ECO:0007669"/>
    <property type="project" value="TreeGrafter"/>
</dbReference>
<comment type="function">
    <text evidence="6">Together with LptD, is involved in the assembly of lipopolysaccharide (LPS) at the surface of the outer membrane. Required for the proper assembly of LptD. Binds LPS and may serve as the LPS recognition site at the outer membrane.</text>
</comment>
<proteinExistence type="inferred from homology"/>
<evidence type="ECO:0000313" key="9">
    <source>
        <dbReference type="Proteomes" id="UP000673447"/>
    </source>
</evidence>
<evidence type="ECO:0000256" key="1">
    <source>
        <dbReference type="ARBA" id="ARBA00022729"/>
    </source>
</evidence>
<keyword evidence="2 6" id="KW-0472">Membrane</keyword>
<evidence type="ECO:0000256" key="7">
    <source>
        <dbReference type="SAM" id="SignalP"/>
    </source>
</evidence>
<keyword evidence="5 6" id="KW-0449">Lipoprotein</keyword>
<dbReference type="PROSITE" id="PS51257">
    <property type="entry name" value="PROKAR_LIPOPROTEIN"/>
    <property type="match status" value="1"/>
</dbReference>
<dbReference type="Pfam" id="PF04390">
    <property type="entry name" value="LptE"/>
    <property type="match status" value="1"/>
</dbReference>
<dbReference type="GO" id="GO:1990351">
    <property type="term" value="C:transporter complex"/>
    <property type="evidence" value="ECO:0007669"/>
    <property type="project" value="TreeGrafter"/>
</dbReference>
<keyword evidence="3 6" id="KW-0564">Palmitate</keyword>
<evidence type="ECO:0000313" key="8">
    <source>
        <dbReference type="EMBL" id="MBP3984887.1"/>
    </source>
</evidence>
<comment type="subcellular location">
    <subcellularLocation>
        <location evidence="6">Cell outer membrane</location>
        <topology evidence="6">Lipid-anchor</topology>
    </subcellularLocation>
</comment>
<comment type="caution">
    <text evidence="8">The sequence shown here is derived from an EMBL/GenBank/DDBJ whole genome shotgun (WGS) entry which is preliminary data.</text>
</comment>
<dbReference type="HAMAP" id="MF_01186">
    <property type="entry name" value="LPS_assembly_LptE"/>
    <property type="match status" value="1"/>
</dbReference>
<accession>A0A941AV84</accession>
<dbReference type="EMBL" id="JAGKTC010000002">
    <property type="protein sequence ID" value="MBP3984887.1"/>
    <property type="molecule type" value="Genomic_DNA"/>
</dbReference>
<evidence type="ECO:0000256" key="3">
    <source>
        <dbReference type="ARBA" id="ARBA00023139"/>
    </source>
</evidence>
<gene>
    <name evidence="6" type="primary">lptE</name>
    <name evidence="8" type="ORF">J5837_10730</name>
</gene>
<dbReference type="PANTHER" id="PTHR38098:SF1">
    <property type="entry name" value="LPS-ASSEMBLY LIPOPROTEIN LPTE"/>
    <property type="match status" value="1"/>
</dbReference>
<dbReference type="GO" id="GO:0043165">
    <property type="term" value="P:Gram-negative-bacterium-type cell outer membrane assembly"/>
    <property type="evidence" value="ECO:0007669"/>
    <property type="project" value="UniProtKB-UniRule"/>
</dbReference>
<keyword evidence="1 6" id="KW-0732">Signal</keyword>
<dbReference type="InterPro" id="IPR007485">
    <property type="entry name" value="LPS_assembly_LptE"/>
</dbReference>
<dbReference type="GO" id="GO:0009279">
    <property type="term" value="C:cell outer membrane"/>
    <property type="evidence" value="ECO:0007669"/>
    <property type="project" value="UniProtKB-SubCell"/>
</dbReference>
<evidence type="ECO:0000256" key="4">
    <source>
        <dbReference type="ARBA" id="ARBA00023237"/>
    </source>
</evidence>
<sequence>MPRLLAVAALVASLSACGFHLRNALQLPPDLGPVRVVSVDKYSPLADSLKRSLDQVEGAVEVSTANAAEAIASGVDPTTAGANEGVAVLDILAERWGDTPIAVDQFGRSQEFTLRYATVFVLRGPDGKEVVPQQAIELTRDYLSVPGGSIGTESERELLVKELRREMSAAILRRIDGALSAHGRRQ</sequence>
<reference evidence="8" key="1">
    <citation type="journal article" date="2016" name="Int. J. Syst. Evol. Microbiol.">
        <title>Pseudoxanthomonas helianthi sp. nov., isolated from roots of Jerusalem artichoke (Helianthus tuberosus).</title>
        <authorList>
            <person name="Kittiwongwattana C."/>
            <person name="Thawai C."/>
        </authorList>
    </citation>
    <scope>NUCLEOTIDE SEQUENCE</scope>
    <source>
        <strain evidence="8">110414</strain>
    </source>
</reference>
<evidence type="ECO:0000256" key="5">
    <source>
        <dbReference type="ARBA" id="ARBA00023288"/>
    </source>
</evidence>
<feature type="signal peptide" evidence="7">
    <location>
        <begin position="1"/>
        <end position="18"/>
    </location>
</feature>
<dbReference type="Proteomes" id="UP000673447">
    <property type="component" value="Unassembled WGS sequence"/>
</dbReference>
<evidence type="ECO:0000256" key="6">
    <source>
        <dbReference type="HAMAP-Rule" id="MF_01186"/>
    </source>
</evidence>